<dbReference type="EMBL" id="KE647366">
    <property type="protein sequence ID" value="EQB59778.1"/>
    <property type="molecule type" value="Genomic_DNA"/>
</dbReference>
<reference evidence="1 2" key="1">
    <citation type="journal article" date="2013" name="BMC Genomics">
        <title>Genome sequencing and comparative genomics of honey bee microsporidia, Nosema apis reveal novel insights into host-parasite interactions.</title>
        <authorList>
            <person name="Chen Yp."/>
            <person name="Pettis J.S."/>
            <person name="Zhao Y."/>
            <person name="Liu X."/>
            <person name="Tallon L.J."/>
            <person name="Sadzewicz L.D."/>
            <person name="Li R."/>
            <person name="Zheng H."/>
            <person name="Huang S."/>
            <person name="Zhang X."/>
            <person name="Hamilton M.C."/>
            <person name="Pernal S.F."/>
            <person name="Melathopoulos A.P."/>
            <person name="Yan X."/>
            <person name="Evans J.D."/>
        </authorList>
    </citation>
    <scope>NUCLEOTIDE SEQUENCE [LARGE SCALE GENOMIC DNA]</scope>
    <source>
        <strain evidence="1 2">BRL 01</strain>
    </source>
</reference>
<organism evidence="1 2">
    <name type="scientific">Vairimorpha apis BRL 01</name>
    <dbReference type="NCBI Taxonomy" id="1037528"/>
    <lineage>
        <taxon>Eukaryota</taxon>
        <taxon>Fungi</taxon>
        <taxon>Fungi incertae sedis</taxon>
        <taxon>Microsporidia</taxon>
        <taxon>Nosematidae</taxon>
        <taxon>Vairimorpha</taxon>
    </lineage>
</organism>
<proteinExistence type="predicted"/>
<gene>
    <name evidence="1" type="ORF">NAPIS_ORF02672</name>
</gene>
<dbReference type="Proteomes" id="UP000053780">
    <property type="component" value="Unassembled WGS sequence"/>
</dbReference>
<evidence type="ECO:0000313" key="2">
    <source>
        <dbReference type="Proteomes" id="UP000053780"/>
    </source>
</evidence>
<keyword evidence="2" id="KW-1185">Reference proteome</keyword>
<name>T0L4S7_9MICR</name>
<evidence type="ECO:0000313" key="1">
    <source>
        <dbReference type="EMBL" id="EQB59778.1"/>
    </source>
</evidence>
<dbReference type="HOGENOM" id="CLU_1332273_0_0_1"/>
<protein>
    <submittedName>
        <fullName evidence="1">Uncoordinated family member (Unc-32)</fullName>
    </submittedName>
</protein>
<dbReference type="AlphaFoldDB" id="T0L4S7"/>
<dbReference type="OrthoDB" id="10264220at2759"/>
<sequence>MLFKCFNIITFASQVRGPILDKVDPFLNLTLLNPIVCNEPKDLVYNMIALNCIDFCVVKGFAIRTVVFDIECGDFVYLNDGARLCLGRICELFGMISVEIIDRLRYMWWLVIEKLIGVLKLFSKCFKINKKYIHLKKNTPKKMLRCEKMNLIKLYLSKDNARKCIEELGETEMIHFKDLNNEIKNDKLLYINEIKHMKNYKTDYKH</sequence>
<accession>T0L4S7</accession>
<dbReference type="VEuPathDB" id="MicrosporidiaDB:NAPIS_ORF02672"/>